<dbReference type="InterPro" id="IPR027417">
    <property type="entry name" value="P-loop_NTPase"/>
</dbReference>
<protein>
    <submittedName>
        <fullName evidence="3">ATP-binding protein</fullName>
    </submittedName>
</protein>
<gene>
    <name evidence="3" type="ORF">JF888_00635</name>
</gene>
<dbReference type="AlphaFoldDB" id="A0A934KDI2"/>
<dbReference type="PANTHER" id="PTHR30050:SF4">
    <property type="entry name" value="ATP-BINDING PROTEIN RV3427C IN INSERTION SEQUENCE-RELATED"/>
    <property type="match status" value="1"/>
</dbReference>
<keyword evidence="3" id="KW-0067">ATP-binding</keyword>
<dbReference type="Gene3D" id="3.40.50.300">
    <property type="entry name" value="P-loop containing nucleotide triphosphate hydrolases"/>
    <property type="match status" value="1"/>
</dbReference>
<dbReference type="SUPFAM" id="SSF52540">
    <property type="entry name" value="P-loop containing nucleoside triphosphate hydrolases"/>
    <property type="match status" value="1"/>
</dbReference>
<feature type="compositionally biased region" description="Low complexity" evidence="1">
    <location>
        <begin position="256"/>
        <end position="267"/>
    </location>
</feature>
<organism evidence="3 4">
    <name type="scientific">Candidatus Dormiibacter inghamiae</name>
    <dbReference type="NCBI Taxonomy" id="3127013"/>
    <lineage>
        <taxon>Bacteria</taxon>
        <taxon>Bacillati</taxon>
        <taxon>Candidatus Dormiibacterota</taxon>
        <taxon>Candidatus Dormibacteria</taxon>
        <taxon>Candidatus Dormibacterales</taxon>
        <taxon>Candidatus Dormibacteraceae</taxon>
        <taxon>Candidatus Dormiibacter</taxon>
    </lineage>
</organism>
<dbReference type="PANTHER" id="PTHR30050">
    <property type="entry name" value="CHROMOSOMAL REPLICATION INITIATOR PROTEIN DNAA"/>
    <property type="match status" value="1"/>
</dbReference>
<evidence type="ECO:0000313" key="4">
    <source>
        <dbReference type="Proteomes" id="UP000620075"/>
    </source>
</evidence>
<dbReference type="GO" id="GO:0006260">
    <property type="term" value="P:DNA replication"/>
    <property type="evidence" value="ECO:0007669"/>
    <property type="project" value="TreeGrafter"/>
</dbReference>
<reference evidence="3 4" key="1">
    <citation type="submission" date="2020-10" db="EMBL/GenBank/DDBJ databases">
        <title>Ca. Dormibacterota MAGs.</title>
        <authorList>
            <person name="Montgomery K."/>
        </authorList>
    </citation>
    <scope>NUCLEOTIDE SEQUENCE [LARGE SCALE GENOMIC DNA]</scope>
    <source>
        <strain evidence="3">SC8811_S16_3</strain>
    </source>
</reference>
<dbReference type="RefSeq" id="WP_338176054.1">
    <property type="nucleotide sequence ID" value="NZ_JAEKNQ010000005.1"/>
</dbReference>
<evidence type="ECO:0000256" key="1">
    <source>
        <dbReference type="SAM" id="MobiDB-lite"/>
    </source>
</evidence>
<evidence type="ECO:0000259" key="2">
    <source>
        <dbReference type="Pfam" id="PF01695"/>
    </source>
</evidence>
<evidence type="ECO:0000313" key="3">
    <source>
        <dbReference type="EMBL" id="MBJ7601697.1"/>
    </source>
</evidence>
<feature type="domain" description="IstB-like ATP-binding" evidence="2">
    <location>
        <begin position="11"/>
        <end position="174"/>
    </location>
</feature>
<keyword evidence="3" id="KW-0547">Nucleotide-binding</keyword>
<sequence>MQAAESPQNPARFIKQAQLPQPKTLESFDWEFNLKLPKAVILDLATLRFIPERGGALILGAAGLGKSHLCISIAVRAIEAGYPVPYRSAFDLAEDLAEAAATGTRKELIARLSWVDLLVLEDLGGRRLPVTAGEDLLEVFSRRYESGATILTSNRPLEDFGEVLGDNVAAGVLLGWNRVAAPSGSSTKSTEPFIAAQLLPETWALFCDQASGSSSTPALGTCSRGRDGRVYYTDSEHVASTRSLSGCATGRRIRPRSSAPPRTTRRA</sequence>
<comment type="caution">
    <text evidence="3">The sequence shown here is derived from an EMBL/GenBank/DDBJ whole genome shotgun (WGS) entry which is preliminary data.</text>
</comment>
<dbReference type="Pfam" id="PF01695">
    <property type="entry name" value="IstB_IS21"/>
    <property type="match status" value="1"/>
</dbReference>
<dbReference type="InterPro" id="IPR002611">
    <property type="entry name" value="IstB_ATP-bd"/>
</dbReference>
<dbReference type="Proteomes" id="UP000620075">
    <property type="component" value="Unassembled WGS sequence"/>
</dbReference>
<accession>A0A934KDI2</accession>
<feature type="region of interest" description="Disordered" evidence="1">
    <location>
        <begin position="242"/>
        <end position="267"/>
    </location>
</feature>
<name>A0A934KDI2_9BACT</name>
<proteinExistence type="predicted"/>
<dbReference type="GO" id="GO:0005524">
    <property type="term" value="F:ATP binding"/>
    <property type="evidence" value="ECO:0007669"/>
    <property type="project" value="UniProtKB-KW"/>
</dbReference>
<dbReference type="EMBL" id="JAEKNQ010000005">
    <property type="protein sequence ID" value="MBJ7601697.1"/>
    <property type="molecule type" value="Genomic_DNA"/>
</dbReference>